<keyword evidence="6 9" id="KW-0067">ATP-binding</keyword>
<feature type="region of interest" description="Disordered" evidence="10">
    <location>
        <begin position="5037"/>
        <end position="5087"/>
    </location>
</feature>
<dbReference type="InterPro" id="IPR003593">
    <property type="entry name" value="AAA+_ATPase"/>
</dbReference>
<dbReference type="InterPro" id="IPR025662">
    <property type="entry name" value="Sigma_54_int_dom_ATP-bd_1"/>
</dbReference>
<dbReference type="GO" id="GO:0005730">
    <property type="term" value="C:nucleolus"/>
    <property type="evidence" value="ECO:0007669"/>
    <property type="project" value="UniProtKB-SubCell"/>
</dbReference>
<evidence type="ECO:0000256" key="8">
    <source>
        <dbReference type="ARBA" id="ARBA00023242"/>
    </source>
</evidence>
<dbReference type="PROSITE" id="PS50234">
    <property type="entry name" value="VWFA"/>
    <property type="match status" value="1"/>
</dbReference>
<keyword evidence="5 9" id="KW-0547">Nucleotide-binding</keyword>
<dbReference type="EMBL" id="LR862153">
    <property type="protein sequence ID" value="CAD1836033.1"/>
    <property type="molecule type" value="Genomic_DNA"/>
</dbReference>
<feature type="compositionally biased region" description="Acidic residues" evidence="10">
    <location>
        <begin position="4692"/>
        <end position="4708"/>
    </location>
</feature>
<dbReference type="PANTHER" id="PTHR48103:SF2">
    <property type="entry name" value="MIDASIN"/>
    <property type="match status" value="1"/>
</dbReference>
<dbReference type="PROSITE" id="PS00675">
    <property type="entry name" value="SIGMA54_INTERACT_1"/>
    <property type="match status" value="1"/>
</dbReference>
<organism evidence="12">
    <name type="scientific">Ananas comosus var. bracteatus</name>
    <name type="common">red pineapple</name>
    <dbReference type="NCBI Taxonomy" id="296719"/>
    <lineage>
        <taxon>Eukaryota</taxon>
        <taxon>Viridiplantae</taxon>
        <taxon>Streptophyta</taxon>
        <taxon>Embryophyta</taxon>
        <taxon>Tracheophyta</taxon>
        <taxon>Spermatophyta</taxon>
        <taxon>Magnoliopsida</taxon>
        <taxon>Liliopsida</taxon>
        <taxon>Poales</taxon>
        <taxon>Bromeliaceae</taxon>
        <taxon>Bromelioideae</taxon>
        <taxon>Ananas</taxon>
    </lineage>
</organism>
<comment type="similarity">
    <text evidence="3 9">Belongs to the midasin family.</text>
</comment>
<keyword evidence="8 9" id="KW-0539">Nucleus</keyword>
<dbReference type="FunFam" id="3.40.50.300:FF:001368">
    <property type="entry name" value="Midasin"/>
    <property type="match status" value="1"/>
</dbReference>
<feature type="region of interest" description="Disordered" evidence="10">
    <location>
        <begin position="4613"/>
        <end position="4912"/>
    </location>
</feature>
<dbReference type="FunFam" id="3.40.50.300:FF:001861">
    <property type="entry name" value="Midasin"/>
    <property type="match status" value="1"/>
</dbReference>
<feature type="compositionally biased region" description="Basic and acidic residues" evidence="10">
    <location>
        <begin position="5056"/>
        <end position="5081"/>
    </location>
</feature>
<dbReference type="GO" id="GO:0005524">
    <property type="term" value="F:ATP binding"/>
    <property type="evidence" value="ECO:0007669"/>
    <property type="project" value="UniProtKB-KW"/>
</dbReference>
<dbReference type="InterPro" id="IPR011704">
    <property type="entry name" value="ATPase_dyneun-rel_AAA"/>
</dbReference>
<dbReference type="PANTHER" id="PTHR48103">
    <property type="entry name" value="MIDASIN-RELATED"/>
    <property type="match status" value="1"/>
</dbReference>
<evidence type="ECO:0000256" key="9">
    <source>
        <dbReference type="PIRNR" id="PIRNR010340"/>
    </source>
</evidence>
<evidence type="ECO:0000256" key="10">
    <source>
        <dbReference type="SAM" id="MobiDB-lite"/>
    </source>
</evidence>
<keyword evidence="7 9" id="KW-0143">Chaperone</keyword>
<dbReference type="PIRSF" id="PIRSF010340">
    <property type="entry name" value="Midasin"/>
    <property type="match status" value="1"/>
</dbReference>
<dbReference type="CDD" id="cd00009">
    <property type="entry name" value="AAA"/>
    <property type="match status" value="2"/>
</dbReference>
<dbReference type="InterPro" id="IPR027417">
    <property type="entry name" value="P-loop_NTPase"/>
</dbReference>
<dbReference type="FunFam" id="3.40.50.300:FF:001384">
    <property type="entry name" value="Midasin"/>
    <property type="match status" value="1"/>
</dbReference>
<dbReference type="Pfam" id="PF17867">
    <property type="entry name" value="AAA_lid_7"/>
    <property type="match status" value="3"/>
</dbReference>
<dbReference type="Pfam" id="PF17865">
    <property type="entry name" value="AAA_lid_5"/>
    <property type="match status" value="1"/>
</dbReference>
<evidence type="ECO:0000256" key="4">
    <source>
        <dbReference type="ARBA" id="ARBA00017143"/>
    </source>
</evidence>
<dbReference type="SUPFAM" id="SSF53300">
    <property type="entry name" value="vWA-like"/>
    <property type="match status" value="1"/>
</dbReference>
<dbReference type="SUPFAM" id="SSF52540">
    <property type="entry name" value="P-loop containing nucleoside triphosphate hydrolases"/>
    <property type="match status" value="6"/>
</dbReference>
<dbReference type="GO" id="GO:0005654">
    <property type="term" value="C:nucleoplasm"/>
    <property type="evidence" value="ECO:0007669"/>
    <property type="project" value="UniProtKB-SubCell"/>
</dbReference>
<dbReference type="FunFam" id="3.40.50.300:FF:000582">
    <property type="entry name" value="Midasin"/>
    <property type="match status" value="1"/>
</dbReference>
<dbReference type="FunFam" id="3.40.50.300:FF:000142">
    <property type="entry name" value="Midasin"/>
    <property type="match status" value="1"/>
</dbReference>
<accession>A0A6V7PZ65</accession>
<feature type="compositionally biased region" description="Basic and acidic residues" evidence="10">
    <location>
        <begin position="4739"/>
        <end position="4765"/>
    </location>
</feature>
<reference evidence="12" key="1">
    <citation type="submission" date="2020-07" db="EMBL/GenBank/DDBJ databases">
        <authorList>
            <person name="Lin J."/>
        </authorList>
    </citation>
    <scope>NUCLEOTIDE SEQUENCE</scope>
</reference>
<name>A0A6V7PZ65_ANACO</name>
<feature type="compositionally biased region" description="Acidic residues" evidence="10">
    <location>
        <begin position="4864"/>
        <end position="4878"/>
    </location>
</feature>
<feature type="domain" description="VWFA" evidence="11">
    <location>
        <begin position="5248"/>
        <end position="5448"/>
    </location>
</feature>
<dbReference type="InterPro" id="IPR002035">
    <property type="entry name" value="VWF_A"/>
</dbReference>
<comment type="function">
    <text evidence="9">Nuclear chaperone required for maturation and nuclear export of pre-60S ribosome subunits.</text>
</comment>
<dbReference type="InterPro" id="IPR041190">
    <property type="entry name" value="Midasin_AAA_lid_5"/>
</dbReference>
<evidence type="ECO:0000256" key="5">
    <source>
        <dbReference type="ARBA" id="ARBA00022741"/>
    </source>
</evidence>
<dbReference type="InterPro" id="IPR040848">
    <property type="entry name" value="AAA_lid_7"/>
</dbReference>
<dbReference type="GO" id="GO:0000027">
    <property type="term" value="P:ribosomal large subunit assembly"/>
    <property type="evidence" value="ECO:0007669"/>
    <property type="project" value="InterPro"/>
</dbReference>
<evidence type="ECO:0000256" key="2">
    <source>
        <dbReference type="ARBA" id="ARBA00004642"/>
    </source>
</evidence>
<dbReference type="GO" id="GO:0016887">
    <property type="term" value="F:ATP hydrolysis activity"/>
    <property type="evidence" value="ECO:0007669"/>
    <property type="project" value="InterPro"/>
</dbReference>
<feature type="region of interest" description="Disordered" evidence="10">
    <location>
        <begin position="4959"/>
        <end position="4982"/>
    </location>
</feature>
<evidence type="ECO:0000259" key="11">
    <source>
        <dbReference type="PROSITE" id="PS50234"/>
    </source>
</evidence>
<dbReference type="Gene3D" id="3.40.50.300">
    <property type="entry name" value="P-loop containing nucleotide triphosphate hydrolases"/>
    <property type="match status" value="7"/>
</dbReference>
<dbReference type="GO" id="GO:0000055">
    <property type="term" value="P:ribosomal large subunit export from nucleus"/>
    <property type="evidence" value="ECO:0007669"/>
    <property type="project" value="TreeGrafter"/>
</dbReference>
<evidence type="ECO:0000256" key="1">
    <source>
        <dbReference type="ARBA" id="ARBA00004604"/>
    </source>
</evidence>
<dbReference type="Pfam" id="PF07728">
    <property type="entry name" value="AAA_5"/>
    <property type="match status" value="7"/>
</dbReference>
<sequence>MSLDRAFAPAAALRRLLARHPALRGADPRIAALEQKGEALTANDLVATLADPFLHPSYTIPIVGCFRPLCQKIVERAVAKLGSIPSLELESDEIAEEVGDHDVYVIDFYAGKGRGLRLHELASFALCRALDLAPFLFRSTLSYFKFAPPPFQRLILAGLPSPITEKAVKLLLEAARISYRFLVMDPKVFSELWDWSCFLDLVKKTADFHLYHGVLLSDVLDVRWCSIQILSVTLKTSDRATECFGFGADEMETENSGREAEEAFMCLLRWEKFCMDTSVEKAGCYLQPSETDSGSYFSGTTNLGTESPENASLIDSLSNLHGIGSRESQCNRTTKCPFILTTSVRKSFEVTFLAVGQKWPVLLHGPVGAGKTALINRLAQITGNQVLFVHLDEQMDSKTLVGSYICTEKPGEFKWHPGSLTQAILKGFWIVFKDLDKAPNDIQSTLLPLLEGSNSFVTGHGEAVEVAESFRLFATITTSKNEMCHAMEGRLSFSVLWRKVMVGAPTREDMLDIVNAWHPSLQPILARLIGRSLFMLITVSITVHSCMLVKGSIFCTDTFERVNYIASCHMGVQAGGSASGGTLSRFSLRDLLKWCKRITDRHLSFSGSGLVAADCQYIYQEAVDIFAASLPSLDKRLLIMREIASHLGVCPPEALHPMNKLILQNQHGNLQIGRINLEKTETAIRKEDRPFVHLRSTLHVLERVACSIKFNEPVLLVGETGTGKTTLVQNLAMWLDKPLTVMNLSQQSDVTDLLGGFKPMDERSICVPLYHEFNELFSNTFSKDNVAFILYCEERIKEKKWKKLLRGLQEADEKARKLFEKSGNPHCGSKRKRALSEELLSGWKSFSLRLKAAQNQDGAAAGMSFKFVEGAFITALRNGHWILLDEVNLAPPETLQRITAALDGDSGSLCLAERGDVNYVERHKDFRLFACMNPATDAGKRDLPYILRSRFTEYFVDDVLDDEDLRLFVKKYMEGMHKGEEMTNKIVQFYKASKKESEERLQDGANQKPQFSLRSLARALDYTRKAEKHFGFEKSLYDGFCMFFLTLLDGPSAKIMNNMILSHLFNGKAPPTLPFDSYLVETLNNENVSGSTDFVETVSVKEHLKSIARAIYIKRYPVLLQGPTSSGKTSLVRHLASVTGHEFVRINNHEHTDLQEYLGSYITDSHGRLRFQEGILVKAVRKGHWIVLDELNLAPSDVLEALNRLLDDNRQLFVPELQETITAHPDFMLFATQNPPMLYGGRKMLSRAFRNRFLEIHVDEIPEDELAIILEKRCEVPNSSAKKMVEVMKDLQLHRQNSRVFAGKHGFITPRDLFRWANRFRNFGSLAKDGYFLLAERLRDENEKKVVQETLERCLRVKLNINELYNGEVGWEDEVSKLMKNPRIWQDFGKLVQVHCVLFDTFDLRCHFLIENCSCSITWTKSMWRLYFLVKRCYELREPVLLVGETGGGKTTVCQVLSAVLGARLHILNCHQYTETSDFIGGYCPVRDRSRLSAEFKNLVSKLQQSMFFSCTAGDTALSFDISEAASTINQLSGIIDNYEKNKTKNLYIPKKDVVEFKRYIDDLMRLKEKWQTIFLWQDGPLMQAMKDGDIFLVDEISLADDSVLERLNSVLELDRKLSLPEKGGSVLEKIEARDNFFILATMNPGGDYGKKELSPALRNRFTEIWVPTVMEVDELKSIAIKKFANREHSCLADCIINFWQALSVDSFSLDMNFNTVACIESLLFLLQWFKGRTLTIRDLLSWISFVNGTEGRLGLGSALIHGLFLVLLDGLSLGTGISRGDANKLREDSLSFVLGELQKAASDYFDVGMSKMENYGWGGDEKHVDTSLHMDSAELFGIQPFYIPKGPLNCMQKGYEFLAPTTSRNLLRVLRAMQLSKPVLLEGSPGVGKTSLIVALAGVSGYPVVRINLSEQTDMMDLLGSDLPVQGENGMEFSWSDGILLQALKNGSWVLLDELNLAPQSVLEGLNAILDHRAEVYIPELGQVFKCPPSFRVFACQNPPSQGGGRKGLPKSFLNRFTKVYVDELSMDDYLFISRSLHPSIPSELLSKLILFNYQLFEDTMVHRKYGNEGSPWEFNLRDVLRSCQIIEVDNFFPKGSPQGSKEDCFLSTVYLQRMRTAADRNEVRKLFEAVFGIKPVLSRYPKLCINPEYLIVGSACAKRNHFQPSKVSNYNQLNVLPGFLPSLEAALHCLQYGWLCILVGPHSSGKTSLVRLLAQLTGNALNELNLSSGTDVSELLGCFEQYSFYRHYKAVISQVECYIDEYFCLKLDQSSKSLIPETETFDKWFKFVAAKKENSSSTSAYFDLWKDEIFDSLNLLEDFIEQLKRDPEMLRLPLSWSLDDLNETLKSVSDLKHNKSMQQSVNFEWVSGDLIKAIECGEWVVLDNANLCNPSVLDRINSLVEPDGTITVNECGSVDGKPLILHAHPNFRMFLSVDPKHGEVSRAMRNRGVEIFLMDQNWLIDGNETCDNSKINNVQRFLSFCGIPGSQLVSSMTEAHMYAKAAGLRLGIRITLLELARWVQLFQQLLMKGNQPLWSLQLSWEHTYLPSLGEFEGINAVMEGKLRFLTDIGYSYSLSLPGGLPMPHKLRNLAWYSKEVCVKRNCMYLEYLGAEYSSYVLNKISHRSSLSNKSMDIYPLVNLVIPEVTIRNLIFPDVAGKQAAMSCNMLPEFDLARANKMLFIAANWAIEQATENDFSLYIVWFKWYGSLLQHHCPFFTEFGAFLEKEKGHPIWKCILECWREVIAYHKIDVNVYPLQLLSLKLVDSLAGSGTLKKCQKRLSNAIDSVSLLRISYQQWDADRNFPYEENQKILLESLQSLERKVLKVIVGSQKLLQMYSNLLEYHSLISKSITSSQSESLAVACYFLKKEILKLEPRFELMKILNLIPALNVHVEKPTLWKFGGHPLLPCSANMFEKVQELLALIYTIWPRTKLSNQNLSDDHLLRNAVLSTNIELRRLATEGVCLSVIEATKSNEYGSNAVSELEVLHKGLSEKVMQERRNLELLLKSTEESFSSVFGDTSCCSFSPGILHSRSGFYGWLLALPVLDLKSFNFDVMLLKDLVRASLEDSYDLVKFSISGLLKDALDYSLELSSRCPIEFTPHQMLLWILDAWTKVDSVHVKIAACILEMWYNYHSSMWNTSAGALKSCSDEKPCHLVHQTTAAAISTILQDSFSIKDYDANCFKLRVASRNTWKDTLMQENLLDSFHSAADLLLKKILFVHKRHFQPDKFGQMQSILFKLSKSGLQEEDLKILKSLLSESSHRVLASLWDALIEPLLKKLYVKHPSNESLYNLGCAWLHIGVLRFDLLLEPFSADPVMKYSVKHSLILEKISSLQLESEVRQECERLAGSNSADFDGNRRSLLLRELEEGERQLQSKMVFRPQPSKYMKFRSECADFRKRVSDWITDLNCCKDLALMDGRACGWQVDACKFIKRLSEEFAEYMDLIQPVQVAVYEMKFGLSVAVSSALERKYLKETKERDIEKILVMAYGMHYLKFYYIPIERLGLVRPVWSESLIGSLRVCLDCHGANNNIILQAAVYSFMQFPSGSVAESAQVNEALLNKLVTVSSGMTSGEVVSSAQLSNSVYYYILICTAYCVSYSRTMDEASFLSLEKIFDHFTSQWVDMKSRGKIREDNESQYFKFRPRSIRIEDILEGDLSPLSELDSDGNMAFDSEEKLEQNFLGTVKKPTEEDDNMEEDWDLIPEFTLKSVVLIHNQLFGSRDLVEQPGICHIADEDRLQSFMQSYEVGTRIMKGLQPLTSSKLDNNLMPEHLLRLSLEYEQISGISSRPTCSYNIYKDPNPSVMFKMVKPVSFLQGQVKQFLDEWPEHPGLQRIFDITESLLSMPLNSPLSKALLGLQLLVGRAQFLQENDSKYSFKDHLQPIYALVSSWQKLEIECWPALLGGVQEHYGFLCEQFSMMLRTKAYSQSRGIIEEFMQTSSVGEFKRRLQLVLAFHSQISYGITLKMEAYSSPSTREYLNILYNAFGYYVQFMPLVSEYIDGGRRSIEKELKELLKLYRWEQDPCSYASIENFRRTKQKMLKSVQKFNDVLQQPLIKLLDEEVARIRSKVPSWLDQKVPDVSKVDVLPFPLDLAKLGDVERFMWYSEWRSRAYSVSQIIGDRELIDDITQSQYPESMQIEFKMQWEDCWSSLEKICRHTAEFAHLWKHGTKNPKRRALANLLKTLEGCGLSKHRPISQELENNSNQPSRLFLQPSYNVLHLLEVSPAQQNELLDNRGDKGWTSANNNYFKCLAMMQQLQQASLSFSKDLDLEQVNRAVSFVDHLISVLCEQRNIAYSLSEQLINLRERLLNFTGEGDSSSIAPSQNALFKCMQQQKRLFDNLLTMSRDMTLLLGSFKNSHLSTYNFVPTFIKSKELLDKYLIGGNHVLAPSPKYIPDVVTNEMKKLVDTNQQIINTFDEDIKKLGFQKDSTRSVKEMLLGRFQELINKGRLTIEDYRTEVDTIHQQQQDSTLSANLDTLFAEAFEETIKLMMVAFRRLDVLTHGHVRELSEGNITLWKDFLQSYTTNLLLDHIRDAADKTIDLAKQLVDGASRKPEVCSYVEKHLKNLRMLLDLLVSHAEGILSEFLDAHRTTGEMTHALAHVFTQLFSEGFGSAEEPTESVAGGTRDATGTGMGEGEGINDVSDQIEDESQLLGCPEKDDGPEKSDKLPSDRDKGVEMDEDFTGDMYSVSEDSGDEDDGHDNEEEDINLESQMGETGDDKQVAGEKAWDKDEDENLQNSDDKYESGPSVKEEDRSSRELRAKDDNALGIEEPGENELDQYDTKEDNETSLADEDEKSNNDIGAEKSEAFEDPTGAQFPELEKDSEDVNIDETEASDIKEDEVNEDADEEMMDGDENEMSNTDDRNDEENIVQMDEDNEAKDATGKDVEDSTTELSKETQNSDKIEALKNPSQDVLMTNGLQSNMEPQTNWANSNDTYSAVAPSINIPSNEALKMEISMPDSSYGSRLSSNETKPQTSQTDETSFQIMRTNPFRSIGDAMEEWKERAKVSADTQNDQMDALDEIDDQNADEYRYVSEGEKGTSQALGAATSDQILDNVERNKSTTDEGQIRKKEETNNKTDMVDNPETSYLKSCQSLISKSEVEEEILDKMEEDTEPFVEKPHQNDFKCQSGDSVMFRNSLTDEKVPPLDAHFDDQELSVPTGIEASDEEMQRAIVDWKKYEMVTTRLSQELTEQLRLVLEPTLASKLQGDYRTGKRINMKKVIPYIASHFRKDKIWLRRTKPNKRDYQVVLAVDDSRSMSENRCEKAAIEALVTVCRALSQLEVGQFAVASFGRKGNIKLLNDFDQTFMGEAGVKMISSLSFKQDNTIADEPVVDLLKCLNNMLDTAVSKSRMPSGQNPLHQLILIISDGRFHEKENLRRCVRDLLNRRRMIAFILLDSPQDSIMDSKEASFEGGKLSFKKYMNSFPFPYYIVLKNIEALPRTLADLLRQWFELMQNLNE</sequence>
<evidence type="ECO:0000256" key="6">
    <source>
        <dbReference type="ARBA" id="ARBA00022840"/>
    </source>
</evidence>
<dbReference type="InterPro" id="IPR012099">
    <property type="entry name" value="Midasin"/>
</dbReference>
<feature type="compositionally biased region" description="Basic and acidic residues" evidence="10">
    <location>
        <begin position="4796"/>
        <end position="4808"/>
    </location>
</feature>
<evidence type="ECO:0000256" key="7">
    <source>
        <dbReference type="ARBA" id="ARBA00023186"/>
    </source>
</evidence>
<feature type="compositionally biased region" description="Acidic residues" evidence="10">
    <location>
        <begin position="4822"/>
        <end position="4857"/>
    </location>
</feature>
<evidence type="ECO:0000256" key="3">
    <source>
        <dbReference type="ARBA" id="ARBA00007188"/>
    </source>
</evidence>
<comment type="subcellular location">
    <subcellularLocation>
        <location evidence="1">Nucleus</location>
        <location evidence="1">Nucleolus</location>
    </subcellularLocation>
    <subcellularLocation>
        <location evidence="2">Nucleus</location>
        <location evidence="2">Nucleoplasm</location>
    </subcellularLocation>
</comment>
<dbReference type="SMART" id="SM00382">
    <property type="entry name" value="AAA"/>
    <property type="match status" value="5"/>
</dbReference>
<feature type="compositionally biased region" description="Basic and acidic residues" evidence="10">
    <location>
        <begin position="4717"/>
        <end position="4729"/>
    </location>
</feature>
<proteinExistence type="inferred from homology"/>
<dbReference type="GO" id="GO:0030687">
    <property type="term" value="C:preribosome, large subunit precursor"/>
    <property type="evidence" value="ECO:0007669"/>
    <property type="project" value="TreeGrafter"/>
</dbReference>
<dbReference type="InterPro" id="IPR036465">
    <property type="entry name" value="vWFA_dom_sf"/>
</dbReference>
<gene>
    <name evidence="12" type="ORF">CB5_LOCUS19244</name>
</gene>
<feature type="compositionally biased region" description="Basic and acidic residues" evidence="10">
    <location>
        <begin position="4879"/>
        <end position="4906"/>
    </location>
</feature>
<dbReference type="FunFam" id="3.40.50.410:FF:000114">
    <property type="entry name" value="Midasin"/>
    <property type="match status" value="1"/>
</dbReference>
<feature type="compositionally biased region" description="Basic and acidic residues" evidence="10">
    <location>
        <begin position="4656"/>
        <end position="4677"/>
    </location>
</feature>
<feature type="compositionally biased region" description="Polar residues" evidence="10">
    <location>
        <begin position="5040"/>
        <end position="5053"/>
    </location>
</feature>
<evidence type="ECO:0000313" key="12">
    <source>
        <dbReference type="EMBL" id="CAD1836033.1"/>
    </source>
</evidence>
<protein>
    <recommendedName>
        <fullName evidence="4 9">Midasin</fullName>
    </recommendedName>
</protein>